<dbReference type="Pfam" id="PF04176">
    <property type="entry name" value="TIP41"/>
    <property type="match status" value="1"/>
</dbReference>
<dbReference type="HOGENOM" id="CLU_039187_0_2_1"/>
<dbReference type="KEGG" id="pic:PICST_60807"/>
<dbReference type="InParanoid" id="A3LVR8"/>
<reference evidence="3 4" key="1">
    <citation type="journal article" date="2007" name="Nat. Biotechnol.">
        <title>Genome sequence of the lignocellulose-bioconverting and xylose-fermenting yeast Pichia stipitis.</title>
        <authorList>
            <person name="Jeffries T.W."/>
            <person name="Grigoriev I.V."/>
            <person name="Grimwood J."/>
            <person name="Laplaza J.M."/>
            <person name="Aerts A."/>
            <person name="Salamov A."/>
            <person name="Schmutz J."/>
            <person name="Lindquist E."/>
            <person name="Dehal P."/>
            <person name="Shapiro H."/>
            <person name="Jin Y.S."/>
            <person name="Passoth V."/>
            <person name="Richardson P.M."/>
        </authorList>
    </citation>
    <scope>NUCLEOTIDE SEQUENCE [LARGE SCALE GENOMIC DNA]</scope>
    <source>
        <strain evidence="4">ATCC 58785 / CBS 6054 / NBRC 10063 / NRRL Y-11545</strain>
    </source>
</reference>
<accession>A3LVR8</accession>
<dbReference type="STRING" id="322104.A3LVR8"/>
<dbReference type="AlphaFoldDB" id="A3LVR8"/>
<dbReference type="Proteomes" id="UP000002258">
    <property type="component" value="Chromosome 5"/>
</dbReference>
<dbReference type="GO" id="GO:1904262">
    <property type="term" value="P:negative regulation of TORC1 signaling"/>
    <property type="evidence" value="ECO:0007669"/>
    <property type="project" value="EnsemblFungi"/>
</dbReference>
<dbReference type="RefSeq" id="XP_001384856.2">
    <property type="nucleotide sequence ID" value="XM_001384819.1"/>
</dbReference>
<organism evidence="3 4">
    <name type="scientific">Scheffersomyces stipitis (strain ATCC 58785 / CBS 6054 / NBRC 10063 / NRRL Y-11545)</name>
    <name type="common">Yeast</name>
    <name type="synonym">Pichia stipitis</name>
    <dbReference type="NCBI Taxonomy" id="322104"/>
    <lineage>
        <taxon>Eukaryota</taxon>
        <taxon>Fungi</taxon>
        <taxon>Dikarya</taxon>
        <taxon>Ascomycota</taxon>
        <taxon>Saccharomycotina</taxon>
        <taxon>Pichiomycetes</taxon>
        <taxon>Debaryomycetaceae</taxon>
        <taxon>Scheffersomyces</taxon>
    </lineage>
</organism>
<dbReference type="PANTHER" id="PTHR21021:SF16">
    <property type="entry name" value="TIP41-LIKE PROTEIN"/>
    <property type="match status" value="1"/>
</dbReference>
<dbReference type="InterPro" id="IPR051330">
    <property type="entry name" value="Phosphatase_reg/MetRdx"/>
</dbReference>
<keyword evidence="4" id="KW-1185">Reference proteome</keyword>
<feature type="region of interest" description="Disordered" evidence="2">
    <location>
        <begin position="1"/>
        <end position="32"/>
    </location>
</feature>
<dbReference type="eggNOG" id="KOG3224">
    <property type="taxonomic scope" value="Eukaryota"/>
</dbReference>
<name>A3LVR8_PICST</name>
<dbReference type="FunCoup" id="A3LVR8">
    <property type="interactions" value="836"/>
</dbReference>
<proteinExistence type="inferred from homology"/>
<dbReference type="PANTHER" id="PTHR21021">
    <property type="entry name" value="GAF/PUTATIVE CYTOSKELETAL PROTEIN"/>
    <property type="match status" value="1"/>
</dbReference>
<feature type="compositionally biased region" description="Low complexity" evidence="2">
    <location>
        <begin position="7"/>
        <end position="32"/>
    </location>
</feature>
<sequence>MSHPTQNTTNDISSSSDSSSTSDTASNALSASSAHGLQAVHVNAAREMVSLHTRGRLPPGIQHPIAAGSSSSVSSSFVGSASSVSASFAAKVSVPANSHQGQCNNPQCEHCGQVIIPSPAASYPLEDRPSITINNWSIFTQKRPILNSAELDYLSENRFDFPLPEMIFGNNVVKIVNDTTGEAIEFNALDALDSLEDDCKLKVSYHQEWLNSRRSKQSSSSEKSEKALKENSTRDLKTFTDNLDTLKPYDWTYSPNYKGTETNLTLYETTEEIPVKKLLQPDPILFFDESILFEDELGDNGISMLSTKIRVMPGCLLLLCRFFLRIDNVIFRVRDTRVFIDFETNLLLREHKEQEYPYDDLFKKITTSKNANTNDPKKLLRDTNWVSQNIPVVRTIRETNQKPESV</sequence>
<evidence type="ECO:0000313" key="4">
    <source>
        <dbReference type="Proteomes" id="UP000002258"/>
    </source>
</evidence>
<dbReference type="GO" id="GO:0005829">
    <property type="term" value="C:cytosol"/>
    <property type="evidence" value="ECO:0007669"/>
    <property type="project" value="TreeGrafter"/>
</dbReference>
<dbReference type="OrthoDB" id="10253878at2759"/>
<dbReference type="OMA" id="DMILFED"/>
<evidence type="ECO:0000256" key="2">
    <source>
        <dbReference type="SAM" id="MobiDB-lite"/>
    </source>
</evidence>
<dbReference type="GO" id="GO:0031929">
    <property type="term" value="P:TOR signaling"/>
    <property type="evidence" value="ECO:0007669"/>
    <property type="project" value="TreeGrafter"/>
</dbReference>
<comment type="similarity">
    <text evidence="1">Belongs to the TIP41 family.</text>
</comment>
<evidence type="ECO:0000256" key="1">
    <source>
        <dbReference type="ARBA" id="ARBA00006658"/>
    </source>
</evidence>
<dbReference type="GeneID" id="4839296"/>
<protein>
    <submittedName>
        <fullName evidence="3">Sporulation deficiency</fullName>
    </submittedName>
</protein>
<dbReference type="EMBL" id="CP000499">
    <property type="protein sequence ID" value="ABN66827.2"/>
    <property type="molecule type" value="Genomic_DNA"/>
</dbReference>
<dbReference type="InterPro" id="IPR007303">
    <property type="entry name" value="TIP41-like"/>
</dbReference>
<gene>
    <name evidence="3" type="ORF">PICST_60807</name>
</gene>
<evidence type="ECO:0000313" key="3">
    <source>
        <dbReference type="EMBL" id="ABN66827.2"/>
    </source>
</evidence>